<feature type="transmembrane region" description="Helical" evidence="7">
    <location>
        <begin position="21"/>
        <end position="42"/>
    </location>
</feature>
<gene>
    <name evidence="10" type="ORF">EWM59_14140</name>
</gene>
<feature type="transmembrane region" description="Helical" evidence="7">
    <location>
        <begin position="111"/>
        <end position="130"/>
    </location>
</feature>
<proteinExistence type="inferred from homology"/>
<accession>A0A4Q5LZB0</accession>
<feature type="domain" description="DUF6576" evidence="9">
    <location>
        <begin position="267"/>
        <end position="299"/>
    </location>
</feature>
<keyword evidence="6 7" id="KW-0472">Membrane</keyword>
<dbReference type="PANTHER" id="PTHR43731:SF14">
    <property type="entry name" value="PRESENILIN-ASSOCIATED RHOMBOID-LIKE PROTEIN, MITOCHONDRIAL"/>
    <property type="match status" value="1"/>
</dbReference>
<keyword evidence="3 7" id="KW-0812">Transmembrane</keyword>
<evidence type="ECO:0000313" key="10">
    <source>
        <dbReference type="EMBL" id="RYU95019.1"/>
    </source>
</evidence>
<dbReference type="AlphaFoldDB" id="A0A4Q5LZB0"/>
<comment type="subcellular location">
    <subcellularLocation>
        <location evidence="1">Membrane</location>
        <topology evidence="1">Multi-pass membrane protein</topology>
    </subcellularLocation>
</comment>
<evidence type="ECO:0000256" key="5">
    <source>
        <dbReference type="ARBA" id="ARBA00022989"/>
    </source>
</evidence>
<dbReference type="Pfam" id="PF01694">
    <property type="entry name" value="Rhomboid"/>
    <property type="match status" value="1"/>
</dbReference>
<dbReference type="PANTHER" id="PTHR43731">
    <property type="entry name" value="RHOMBOID PROTEASE"/>
    <property type="match status" value="1"/>
</dbReference>
<protein>
    <submittedName>
        <fullName evidence="10">Rhomboid family intramembrane serine protease</fullName>
    </submittedName>
</protein>
<evidence type="ECO:0000256" key="7">
    <source>
        <dbReference type="SAM" id="Phobius"/>
    </source>
</evidence>
<dbReference type="SUPFAM" id="SSF144091">
    <property type="entry name" value="Rhomboid-like"/>
    <property type="match status" value="1"/>
</dbReference>
<organism evidence="10 11">
    <name type="scientific">Emticicia agri</name>
    <dbReference type="NCBI Taxonomy" id="2492393"/>
    <lineage>
        <taxon>Bacteria</taxon>
        <taxon>Pseudomonadati</taxon>
        <taxon>Bacteroidota</taxon>
        <taxon>Cytophagia</taxon>
        <taxon>Cytophagales</taxon>
        <taxon>Leadbetterellaceae</taxon>
        <taxon>Emticicia</taxon>
    </lineage>
</organism>
<dbReference type="InterPro" id="IPR050925">
    <property type="entry name" value="Rhomboid_protease_S54"/>
</dbReference>
<keyword evidence="5 7" id="KW-1133">Transmembrane helix</keyword>
<evidence type="ECO:0000256" key="6">
    <source>
        <dbReference type="ARBA" id="ARBA00023136"/>
    </source>
</evidence>
<feature type="domain" description="Peptidase S54 rhomboid" evidence="8">
    <location>
        <begin position="68"/>
        <end position="213"/>
    </location>
</feature>
<comment type="similarity">
    <text evidence="2">Belongs to the peptidase S54 family.</text>
</comment>
<feature type="transmembrane region" description="Helical" evidence="7">
    <location>
        <begin position="80"/>
        <end position="99"/>
    </location>
</feature>
<dbReference type="GO" id="GO:0016020">
    <property type="term" value="C:membrane"/>
    <property type="evidence" value="ECO:0007669"/>
    <property type="project" value="UniProtKB-SubCell"/>
</dbReference>
<keyword evidence="10" id="KW-0645">Protease</keyword>
<dbReference type="Gene3D" id="1.20.1540.10">
    <property type="entry name" value="Rhomboid-like"/>
    <property type="match status" value="1"/>
</dbReference>
<comment type="caution">
    <text evidence="10">The sequence shown here is derived from an EMBL/GenBank/DDBJ whole genome shotgun (WGS) entry which is preliminary data.</text>
</comment>
<dbReference type="InterPro" id="IPR046483">
    <property type="entry name" value="DUF6576"/>
</dbReference>
<dbReference type="RefSeq" id="WP_165372182.1">
    <property type="nucleotide sequence ID" value="NZ_SEWF01000019.1"/>
</dbReference>
<feature type="transmembrane region" description="Helical" evidence="7">
    <location>
        <begin position="168"/>
        <end position="189"/>
    </location>
</feature>
<evidence type="ECO:0000313" key="11">
    <source>
        <dbReference type="Proteomes" id="UP000293162"/>
    </source>
</evidence>
<dbReference type="GO" id="GO:0006508">
    <property type="term" value="P:proteolysis"/>
    <property type="evidence" value="ECO:0007669"/>
    <property type="project" value="UniProtKB-KW"/>
</dbReference>
<evidence type="ECO:0000259" key="9">
    <source>
        <dbReference type="Pfam" id="PF20216"/>
    </source>
</evidence>
<dbReference type="GO" id="GO:0004252">
    <property type="term" value="F:serine-type endopeptidase activity"/>
    <property type="evidence" value="ECO:0007669"/>
    <property type="project" value="InterPro"/>
</dbReference>
<evidence type="ECO:0000256" key="3">
    <source>
        <dbReference type="ARBA" id="ARBA00022692"/>
    </source>
</evidence>
<dbReference type="EMBL" id="SEWF01000019">
    <property type="protein sequence ID" value="RYU95019.1"/>
    <property type="molecule type" value="Genomic_DNA"/>
</dbReference>
<feature type="transmembrane region" description="Helical" evidence="7">
    <location>
        <begin position="195"/>
        <end position="211"/>
    </location>
</feature>
<evidence type="ECO:0000256" key="2">
    <source>
        <dbReference type="ARBA" id="ARBA00009045"/>
    </source>
</evidence>
<dbReference type="Proteomes" id="UP000293162">
    <property type="component" value="Unassembled WGS sequence"/>
</dbReference>
<evidence type="ECO:0000256" key="4">
    <source>
        <dbReference type="ARBA" id="ARBA00022801"/>
    </source>
</evidence>
<dbReference type="InterPro" id="IPR022764">
    <property type="entry name" value="Peptidase_S54_rhomboid_dom"/>
</dbReference>
<keyword evidence="4" id="KW-0378">Hydrolase</keyword>
<evidence type="ECO:0000256" key="1">
    <source>
        <dbReference type="ARBA" id="ARBA00004141"/>
    </source>
</evidence>
<reference evidence="10 11" key="1">
    <citation type="submission" date="2019-02" db="EMBL/GenBank/DDBJ databases">
        <title>Bacterial novel species Emticicia sp. 17J42-9 isolated from soil.</title>
        <authorList>
            <person name="Jung H.-Y."/>
        </authorList>
    </citation>
    <scope>NUCLEOTIDE SEQUENCE [LARGE SCALE GENOMIC DNA]</scope>
    <source>
        <strain evidence="10 11">17J42-9</strain>
    </source>
</reference>
<keyword evidence="11" id="KW-1185">Reference proteome</keyword>
<dbReference type="Pfam" id="PF20216">
    <property type="entry name" value="DUF6576"/>
    <property type="match status" value="1"/>
</dbReference>
<sequence>MANFLDDIKNPFRRGNTLVQLMLINAVVFLSLILTGAILSFFPEGNVINKAINDNVLLIAPVKEFIWKPWTLLTYCFTHYSFWHLLFNMLTLFWFGTLVKEFIGSRKLMNIYIIGGIFSGLVYIGIYNLLSLTPQVNNINSTVLGASAAVCAVMFAAVTLLPEYEFYFFGLFLIKIKYIAWFFLLLSFIVPSSGISHLGGAMAGYSYIYLLRKGIDLGSPIETIGDWWSNLWRPKPKMKIPQRKYSESTVSSKGLSSTNLDPNYFPDQDEVDAILDKIGKSGYESLTKEEKQKLYRASQRKD</sequence>
<dbReference type="InterPro" id="IPR035952">
    <property type="entry name" value="Rhomboid-like_sf"/>
</dbReference>
<feature type="transmembrane region" description="Helical" evidence="7">
    <location>
        <begin position="142"/>
        <end position="161"/>
    </location>
</feature>
<name>A0A4Q5LZB0_9BACT</name>
<evidence type="ECO:0000259" key="8">
    <source>
        <dbReference type="Pfam" id="PF01694"/>
    </source>
</evidence>